<protein>
    <submittedName>
        <fullName evidence="1">Uncharacterized protein</fullName>
    </submittedName>
</protein>
<comment type="caution">
    <text evidence="1">The sequence shown here is derived from an EMBL/GenBank/DDBJ whole genome shotgun (WGS) entry which is preliminary data.</text>
</comment>
<reference evidence="1 2" key="1">
    <citation type="submission" date="2020-12" db="EMBL/GenBank/DDBJ databases">
        <title>Geomonas sp. Red259, isolated from paddy soil.</title>
        <authorList>
            <person name="Xu Z."/>
            <person name="Zhang Z."/>
            <person name="Masuda Y."/>
            <person name="Itoh H."/>
            <person name="Senoo K."/>
        </authorList>
    </citation>
    <scope>NUCLEOTIDE SEQUENCE [LARGE SCALE GENOMIC DNA]</scope>
    <source>
        <strain evidence="1 2">Red259</strain>
    </source>
</reference>
<evidence type="ECO:0000313" key="1">
    <source>
        <dbReference type="EMBL" id="MBJ6802771.1"/>
    </source>
</evidence>
<dbReference type="EMBL" id="JAEMHK010000026">
    <property type="protein sequence ID" value="MBJ6802771.1"/>
    <property type="molecule type" value="Genomic_DNA"/>
</dbReference>
<organism evidence="1 2">
    <name type="scientific">Geomonas propionica</name>
    <dbReference type="NCBI Taxonomy" id="2798582"/>
    <lineage>
        <taxon>Bacteria</taxon>
        <taxon>Pseudomonadati</taxon>
        <taxon>Thermodesulfobacteriota</taxon>
        <taxon>Desulfuromonadia</taxon>
        <taxon>Geobacterales</taxon>
        <taxon>Geobacteraceae</taxon>
        <taxon>Geomonas</taxon>
    </lineage>
</organism>
<sequence length="207" mass="24064">MAPKHSTRSFVAGERFFRLYHKHCVQPDQDTLFGLLEAAHSLNDRLNKRTGSNFFECNEFVALKALRNLFHHEEELKHDVRILSVEEMPPVTSDLLYLCLVPRQLVEKAIAQINRKRREQDASIIRITLKWYGNVVNINPCIFNFAVHVFEKFRLLGLDLNNEEYIEFRASYEYEEEHEHSHFATGDVVCHAGSAEQLLMSAFADVT</sequence>
<evidence type="ECO:0000313" key="2">
    <source>
        <dbReference type="Proteomes" id="UP000641025"/>
    </source>
</evidence>
<keyword evidence="2" id="KW-1185">Reference proteome</keyword>
<dbReference type="Proteomes" id="UP000641025">
    <property type="component" value="Unassembled WGS sequence"/>
</dbReference>
<gene>
    <name evidence="1" type="ORF">JFN90_21785</name>
</gene>
<name>A0ABS0YXR8_9BACT</name>
<proteinExistence type="predicted"/>
<dbReference type="RefSeq" id="WP_199397241.1">
    <property type="nucleotide sequence ID" value="NZ_JAEMHK010000026.1"/>
</dbReference>
<accession>A0ABS0YXR8</accession>